<dbReference type="OMA" id="VCNASER"/>
<name>F0VP57_NEOCL</name>
<gene>
    <name evidence="4" type="ORF">BN1204_059280</name>
    <name evidence="3" type="ORF">NCLIV_059280</name>
</gene>
<accession>F0VP57</accession>
<reference evidence="4" key="4">
    <citation type="journal article" date="2015" name="PLoS ONE">
        <title>Comprehensive Evaluation of Toxoplasma gondii VEG and Neospora caninum LIV Genomes with Tachyzoite Stage Transcriptome and Proteome Defines Novel Transcript Features.</title>
        <authorList>
            <person name="Ramaprasad A."/>
            <person name="Mourier T."/>
            <person name="Naeem R."/>
            <person name="Malas T.B."/>
            <person name="Moussa E."/>
            <person name="Panigrahi A."/>
            <person name="Vermont S.J."/>
            <person name="Otto T.D."/>
            <person name="Wastling J."/>
            <person name="Pain A."/>
        </authorList>
    </citation>
    <scope>NUCLEOTIDE SEQUENCE</scope>
    <source>
        <strain evidence="4">Liverpool</strain>
    </source>
</reference>
<evidence type="ECO:0000313" key="3">
    <source>
        <dbReference type="EMBL" id="CBZ55503.1"/>
    </source>
</evidence>
<comment type="similarity">
    <text evidence="1">Belongs to the SDHAF4 family.</text>
</comment>
<reference evidence="5" key="3">
    <citation type="journal article" date="2012" name="PLoS Pathog.">
        <title>Comparative genomics of the apicomplexan parasites Toxoplasma gondii and Neospora caninum: Coccidia differing in host range and transmission strategy.</title>
        <authorList>
            <person name="Reid A.J."/>
            <person name="Vermont S.J."/>
            <person name="Cotton J.A."/>
            <person name="Harris D."/>
            <person name="Hill-Cawthorne G.A."/>
            <person name="Konen-Waisman S."/>
            <person name="Latham S.M."/>
            <person name="Mourier T."/>
            <person name="Norton R."/>
            <person name="Quail M.A."/>
            <person name="Sanders M."/>
            <person name="Shanmugam D."/>
            <person name="Sohal A."/>
            <person name="Wasmuth J.D."/>
            <person name="Brunk B."/>
            <person name="Grigg M.E."/>
            <person name="Howard J.C."/>
            <person name="Parkinson J."/>
            <person name="Roos D.S."/>
            <person name="Trees A.J."/>
            <person name="Berriman M."/>
            <person name="Pain A."/>
            <person name="Wastling J.M."/>
        </authorList>
    </citation>
    <scope>NUCLEOTIDE SEQUENCE [LARGE SCALE GENOMIC DNA]</scope>
    <source>
        <strain evidence="5">Liverpool</strain>
    </source>
</reference>
<dbReference type="RefSeq" id="XP_003885531.1">
    <property type="nucleotide sequence ID" value="XM_003885482.1"/>
</dbReference>
<dbReference type="EMBL" id="FR823392">
    <property type="protein sequence ID" value="CBZ55503.1"/>
    <property type="molecule type" value="Genomic_DNA"/>
</dbReference>
<dbReference type="EMBL" id="LN714486">
    <property type="protein sequence ID" value="CEL70241.1"/>
    <property type="molecule type" value="Genomic_DNA"/>
</dbReference>
<organism evidence="3 5">
    <name type="scientific">Neospora caninum (strain Liverpool)</name>
    <dbReference type="NCBI Taxonomy" id="572307"/>
    <lineage>
        <taxon>Eukaryota</taxon>
        <taxon>Sar</taxon>
        <taxon>Alveolata</taxon>
        <taxon>Apicomplexa</taxon>
        <taxon>Conoidasida</taxon>
        <taxon>Coccidia</taxon>
        <taxon>Eucoccidiorida</taxon>
        <taxon>Eimeriorina</taxon>
        <taxon>Sarcocystidae</taxon>
        <taxon>Neospora</taxon>
    </lineage>
</organism>
<feature type="compositionally biased region" description="Polar residues" evidence="2">
    <location>
        <begin position="103"/>
        <end position="122"/>
    </location>
</feature>
<sequence>MASLKKGKFLVDLVSHGGNLLHLQKDAFVASQRRLRYFSSTPAQPTSSGIVHQDATARGTELPPSLGVSNHNPKNEDVHVSSAHLKDAAPRPPPVRKIFRVNRSGSAPKTTATAGGCSTNANEKSDGTARSEVPLKQEKNAAERPSKETGGMLKVPEYGFKYEGPEPTTHGDWSHNGRVTDF</sequence>
<dbReference type="AlphaFoldDB" id="F0VP57"/>
<protein>
    <submittedName>
        <fullName evidence="3">Uncharacterized protein</fullName>
    </submittedName>
</protein>
<reference evidence="3" key="1">
    <citation type="submission" date="2011-02" db="EMBL/GenBank/DDBJ databases">
        <authorList>
            <person name="Aslett M."/>
        </authorList>
    </citation>
    <scope>NUCLEOTIDE SEQUENCE</scope>
    <source>
        <strain evidence="3">Liverpool</strain>
    </source>
</reference>
<evidence type="ECO:0000256" key="1">
    <source>
        <dbReference type="ARBA" id="ARBA00005701"/>
    </source>
</evidence>
<feature type="compositionally biased region" description="Basic and acidic residues" evidence="2">
    <location>
        <begin position="172"/>
        <end position="182"/>
    </location>
</feature>
<reference evidence="3" key="2">
    <citation type="submission" date="2011-03" db="EMBL/GenBank/DDBJ databases">
        <title>Comparative genomics and transcriptomics of Neospora caninum and Toxoplasma gondii.</title>
        <authorList>
            <person name="Reid A.J."/>
            <person name="Sohal A."/>
            <person name="Harris D."/>
            <person name="Quail M."/>
            <person name="Sanders M."/>
            <person name="Berriman M."/>
            <person name="Wastling J.M."/>
            <person name="Pain A."/>
        </authorList>
    </citation>
    <scope>NUCLEOTIDE SEQUENCE</scope>
    <source>
        <strain evidence="3">Liverpool</strain>
    </source>
</reference>
<dbReference type="Proteomes" id="UP000007494">
    <property type="component" value="Chromosome XI"/>
</dbReference>
<dbReference type="InterPro" id="IPR012875">
    <property type="entry name" value="SDHF4"/>
</dbReference>
<feature type="compositionally biased region" description="Basic and acidic residues" evidence="2">
    <location>
        <begin position="73"/>
        <end position="89"/>
    </location>
</feature>
<feature type="compositionally biased region" description="Basic and acidic residues" evidence="2">
    <location>
        <begin position="123"/>
        <end position="147"/>
    </location>
</feature>
<feature type="region of interest" description="Disordered" evidence="2">
    <location>
        <begin position="40"/>
        <end position="182"/>
    </location>
</feature>
<dbReference type="InParanoid" id="F0VP57"/>
<evidence type="ECO:0000313" key="5">
    <source>
        <dbReference type="Proteomes" id="UP000007494"/>
    </source>
</evidence>
<dbReference type="GeneID" id="13440916"/>
<feature type="compositionally biased region" description="Polar residues" evidence="2">
    <location>
        <begin position="40"/>
        <end position="50"/>
    </location>
</feature>
<dbReference type="eggNOG" id="ENOG502R0I0">
    <property type="taxonomic scope" value="Eukaryota"/>
</dbReference>
<proteinExistence type="inferred from homology"/>
<keyword evidence="5" id="KW-1185">Reference proteome</keyword>
<dbReference type="OrthoDB" id="330732at2759"/>
<evidence type="ECO:0000256" key="2">
    <source>
        <dbReference type="SAM" id="MobiDB-lite"/>
    </source>
</evidence>
<dbReference type="VEuPathDB" id="ToxoDB:NCLIV_059280"/>
<dbReference type="Pfam" id="PF07896">
    <property type="entry name" value="DUF1674"/>
    <property type="match status" value="1"/>
</dbReference>
<evidence type="ECO:0000313" key="4">
    <source>
        <dbReference type="EMBL" id="CEL70241.1"/>
    </source>
</evidence>